<evidence type="ECO:0000313" key="2">
    <source>
        <dbReference type="Proteomes" id="UP001307889"/>
    </source>
</evidence>
<gene>
    <name evidence="1" type="ORF">NTJ_00564</name>
</gene>
<protein>
    <submittedName>
        <fullName evidence="1">Uncharacterized protein</fullName>
    </submittedName>
</protein>
<organism evidence="1 2">
    <name type="scientific">Nesidiocoris tenuis</name>
    <dbReference type="NCBI Taxonomy" id="355587"/>
    <lineage>
        <taxon>Eukaryota</taxon>
        <taxon>Metazoa</taxon>
        <taxon>Ecdysozoa</taxon>
        <taxon>Arthropoda</taxon>
        <taxon>Hexapoda</taxon>
        <taxon>Insecta</taxon>
        <taxon>Pterygota</taxon>
        <taxon>Neoptera</taxon>
        <taxon>Paraneoptera</taxon>
        <taxon>Hemiptera</taxon>
        <taxon>Heteroptera</taxon>
        <taxon>Panheteroptera</taxon>
        <taxon>Cimicomorpha</taxon>
        <taxon>Miridae</taxon>
        <taxon>Dicyphina</taxon>
        <taxon>Nesidiocoris</taxon>
    </lineage>
</organism>
<accession>A0ABN7A748</accession>
<sequence>MLSLNRSKFMQNRQVKTTAVKREKKRTAVEASVSEELLKLKALSLSFVKEIPIKLVGQLTQSLSDKSYSGEGKDLSWASDCETMSDVDDIEDETFSKVSITEKTLVERNRNSQ</sequence>
<dbReference type="EMBL" id="AP028909">
    <property type="protein sequence ID" value="BES87758.1"/>
    <property type="molecule type" value="Genomic_DNA"/>
</dbReference>
<dbReference type="Proteomes" id="UP001307889">
    <property type="component" value="Chromosome 1"/>
</dbReference>
<name>A0ABN7A748_9HEMI</name>
<keyword evidence="2" id="KW-1185">Reference proteome</keyword>
<evidence type="ECO:0000313" key="1">
    <source>
        <dbReference type="EMBL" id="BES87758.1"/>
    </source>
</evidence>
<reference evidence="1 2" key="1">
    <citation type="submission" date="2023-09" db="EMBL/GenBank/DDBJ databases">
        <title>Nesidiocoris tenuis whole genome shotgun sequence.</title>
        <authorList>
            <person name="Shibata T."/>
            <person name="Shimoda M."/>
            <person name="Kobayashi T."/>
            <person name="Uehara T."/>
        </authorList>
    </citation>
    <scope>NUCLEOTIDE SEQUENCE [LARGE SCALE GENOMIC DNA]</scope>
    <source>
        <strain evidence="1 2">Japan</strain>
    </source>
</reference>
<proteinExistence type="predicted"/>